<protein>
    <recommendedName>
        <fullName evidence="3">RRM domain-containing protein</fullName>
    </recommendedName>
</protein>
<dbReference type="InterPro" id="IPR012677">
    <property type="entry name" value="Nucleotide-bd_a/b_plait_sf"/>
</dbReference>
<evidence type="ECO:0000313" key="5">
    <source>
        <dbReference type="Proteomes" id="UP000327044"/>
    </source>
</evidence>
<dbReference type="GO" id="GO:0003723">
    <property type="term" value="F:RNA binding"/>
    <property type="evidence" value="ECO:0007669"/>
    <property type="project" value="UniProtKB-UniRule"/>
</dbReference>
<dbReference type="PANTHER" id="PTHR21245">
    <property type="entry name" value="HETEROGENEOUS NUCLEAR RIBONUCLEOPROTEIN"/>
    <property type="match status" value="1"/>
</dbReference>
<comment type="caution">
    <text evidence="4">The sequence shown here is derived from an EMBL/GenBank/DDBJ whole genome shotgun (WGS) entry which is preliminary data.</text>
</comment>
<keyword evidence="5" id="KW-1185">Reference proteome</keyword>
<dbReference type="Proteomes" id="UP000327044">
    <property type="component" value="Unassembled WGS sequence"/>
</dbReference>
<dbReference type="PROSITE" id="PS50102">
    <property type="entry name" value="RRM"/>
    <property type="match status" value="2"/>
</dbReference>
<feature type="domain" description="RRM" evidence="3">
    <location>
        <begin position="57"/>
        <end position="135"/>
    </location>
</feature>
<evidence type="ECO:0000259" key="3">
    <source>
        <dbReference type="PROSITE" id="PS50102"/>
    </source>
</evidence>
<evidence type="ECO:0000256" key="2">
    <source>
        <dbReference type="PROSITE-ProRule" id="PRU00176"/>
    </source>
</evidence>
<dbReference type="InParanoid" id="A0A5N4A5B8"/>
<proteinExistence type="predicted"/>
<dbReference type="SUPFAM" id="SSF54928">
    <property type="entry name" value="RNA-binding domain, RBD"/>
    <property type="match status" value="2"/>
</dbReference>
<feature type="domain" description="RRM" evidence="3">
    <location>
        <begin position="231"/>
        <end position="305"/>
    </location>
</feature>
<accession>A0A5N4A5B8</accession>
<dbReference type="Pfam" id="PF00076">
    <property type="entry name" value="RRM_1"/>
    <property type="match status" value="1"/>
</dbReference>
<organism evidence="4 5">
    <name type="scientific">Photinus pyralis</name>
    <name type="common">Common eastern firefly</name>
    <name type="synonym">Lampyris pyralis</name>
    <dbReference type="NCBI Taxonomy" id="7054"/>
    <lineage>
        <taxon>Eukaryota</taxon>
        <taxon>Metazoa</taxon>
        <taxon>Ecdysozoa</taxon>
        <taxon>Arthropoda</taxon>
        <taxon>Hexapoda</taxon>
        <taxon>Insecta</taxon>
        <taxon>Pterygota</taxon>
        <taxon>Neoptera</taxon>
        <taxon>Endopterygota</taxon>
        <taxon>Coleoptera</taxon>
        <taxon>Polyphaga</taxon>
        <taxon>Elateriformia</taxon>
        <taxon>Elateroidea</taxon>
        <taxon>Lampyridae</taxon>
        <taxon>Lampyrinae</taxon>
        <taxon>Photinus</taxon>
    </lineage>
</organism>
<evidence type="ECO:0000313" key="4">
    <source>
        <dbReference type="EMBL" id="KAB0792534.1"/>
    </source>
</evidence>
<sequence length="364" mass="41497">MLPFPYLRRSKATPNLRRYHSALFNFMANNNLETVEYNGERVTTPRNRPTFVTDRDCEVFFREIPRNIFEDELIPLFARVGAITKFRLMLDVSGFNLGYGFVTYADARSADGAVAMIHDYEIRCNRHIVVYKSIDNCRLVMDAVPADKTNLEVYGLLKERVDGIARIISYPARICGITNRSSILIEFVNHAAAALALRRLGSRFTLWDKVVYVDWLHPIPEVPWQIMSQVKKLYIRNLPLYYNEANIRASVCNIINGSLITKIHWISNNFACIHFTSNQSAELAMNWLNSTAILGEGVEISLGSPPKYLIYQRMDAPELTISTAPRHAMNPTNAFGLPVHLMRRIVQQGRLAVSREVAYRPAGL</sequence>
<keyword evidence="1 2" id="KW-0694">RNA-binding</keyword>
<evidence type="ECO:0000256" key="1">
    <source>
        <dbReference type="ARBA" id="ARBA00022884"/>
    </source>
</evidence>
<name>A0A5N4A5B8_PHOPY</name>
<gene>
    <name evidence="4" type="ORF">PPYR_14493</name>
</gene>
<dbReference type="InterPro" id="IPR035979">
    <property type="entry name" value="RBD_domain_sf"/>
</dbReference>
<dbReference type="EMBL" id="VVIM01000010">
    <property type="protein sequence ID" value="KAB0792534.1"/>
    <property type="molecule type" value="Genomic_DNA"/>
</dbReference>
<dbReference type="InterPro" id="IPR000504">
    <property type="entry name" value="RRM_dom"/>
</dbReference>
<dbReference type="AlphaFoldDB" id="A0A5N4A5B8"/>
<dbReference type="SMART" id="SM00360">
    <property type="entry name" value="RRM"/>
    <property type="match status" value="2"/>
</dbReference>
<dbReference type="Gene3D" id="3.30.70.330">
    <property type="match status" value="2"/>
</dbReference>
<reference evidence="4 5" key="1">
    <citation type="journal article" date="2018" name="Elife">
        <title>Firefly genomes illuminate parallel origins of bioluminescence in beetles.</title>
        <authorList>
            <person name="Fallon T.R."/>
            <person name="Lower S.E."/>
            <person name="Chang C.H."/>
            <person name="Bessho-Uehara M."/>
            <person name="Martin G.J."/>
            <person name="Bewick A.J."/>
            <person name="Behringer M."/>
            <person name="Debat H.J."/>
            <person name="Wong I."/>
            <person name="Day J.C."/>
            <person name="Suvorov A."/>
            <person name="Silva C.J."/>
            <person name="Stanger-Hall K.F."/>
            <person name="Hall D.W."/>
            <person name="Schmitz R.J."/>
            <person name="Nelson D.R."/>
            <person name="Lewis S.M."/>
            <person name="Shigenobu S."/>
            <person name="Bybee S.M."/>
            <person name="Larracuente A.M."/>
            <person name="Oba Y."/>
            <person name="Weng J.K."/>
        </authorList>
    </citation>
    <scope>NUCLEOTIDE SEQUENCE [LARGE SCALE GENOMIC DNA]</scope>
    <source>
        <strain evidence="4">1611_PpyrPB1</strain>
        <tissue evidence="4">Whole body</tissue>
    </source>
</reference>